<evidence type="ECO:0000256" key="3">
    <source>
        <dbReference type="ARBA" id="ARBA00022840"/>
    </source>
</evidence>
<evidence type="ECO:0000259" key="9">
    <source>
        <dbReference type="PROSITE" id="PS51278"/>
    </source>
</evidence>
<organism evidence="10 11">
    <name type="scientific">Hirsutella minnesotensis 3608</name>
    <dbReference type="NCBI Taxonomy" id="1043627"/>
    <lineage>
        <taxon>Eukaryota</taxon>
        <taxon>Fungi</taxon>
        <taxon>Dikarya</taxon>
        <taxon>Ascomycota</taxon>
        <taxon>Pezizomycotina</taxon>
        <taxon>Sordariomycetes</taxon>
        <taxon>Hypocreomycetidae</taxon>
        <taxon>Hypocreales</taxon>
        <taxon>Ophiocordycipitaceae</taxon>
        <taxon>Hirsutella</taxon>
    </lineage>
</organism>
<dbReference type="PANTHER" id="PTHR43284:SF1">
    <property type="entry name" value="ASPARAGINE SYNTHETASE"/>
    <property type="match status" value="1"/>
</dbReference>
<dbReference type="SUPFAM" id="SSF52402">
    <property type="entry name" value="Adenine nucleotide alpha hydrolases-like"/>
    <property type="match status" value="1"/>
</dbReference>
<dbReference type="CDD" id="cd00712">
    <property type="entry name" value="AsnB"/>
    <property type="match status" value="1"/>
</dbReference>
<dbReference type="InterPro" id="IPR033738">
    <property type="entry name" value="AsnB_N"/>
</dbReference>
<feature type="site" description="Important for beta-aspartyl-AMP intermediate formation" evidence="8">
    <location>
        <position position="381"/>
    </location>
</feature>
<dbReference type="PANTHER" id="PTHR43284">
    <property type="entry name" value="ASPARAGINE SYNTHETASE (GLUTAMINE-HYDROLYZING)"/>
    <property type="match status" value="1"/>
</dbReference>
<dbReference type="NCBIfam" id="TIGR01536">
    <property type="entry name" value="asn_synth_AEB"/>
    <property type="match status" value="1"/>
</dbReference>
<dbReference type="InterPro" id="IPR014729">
    <property type="entry name" value="Rossmann-like_a/b/a_fold"/>
</dbReference>
<evidence type="ECO:0000256" key="2">
    <source>
        <dbReference type="ARBA" id="ARBA00022741"/>
    </source>
</evidence>
<dbReference type="Pfam" id="PF00733">
    <property type="entry name" value="Asn_synthase"/>
    <property type="match status" value="1"/>
</dbReference>
<dbReference type="SUPFAM" id="SSF56235">
    <property type="entry name" value="N-terminal nucleophile aminohydrolases (Ntn hydrolases)"/>
    <property type="match status" value="1"/>
</dbReference>
<evidence type="ECO:0000256" key="5">
    <source>
        <dbReference type="PIRNR" id="PIRNR001589"/>
    </source>
</evidence>
<dbReference type="Pfam" id="PF13537">
    <property type="entry name" value="GATase_7"/>
    <property type="match status" value="1"/>
</dbReference>
<dbReference type="Gene3D" id="3.60.20.10">
    <property type="entry name" value="Glutamine Phosphoribosylpyrophosphate, subunit 1, domain 1"/>
    <property type="match status" value="1"/>
</dbReference>
<dbReference type="EMBL" id="KQ030559">
    <property type="protein sequence ID" value="KJZ71833.1"/>
    <property type="molecule type" value="Genomic_DNA"/>
</dbReference>
<dbReference type="PIRSF" id="PIRSF001589">
    <property type="entry name" value="Asn_synthetase_glu-h"/>
    <property type="match status" value="1"/>
</dbReference>
<evidence type="ECO:0000313" key="11">
    <source>
        <dbReference type="Proteomes" id="UP000054481"/>
    </source>
</evidence>
<gene>
    <name evidence="10" type="ORF">HIM_08761</name>
</gene>
<proteinExistence type="inferred from homology"/>
<dbReference type="InterPro" id="IPR017932">
    <property type="entry name" value="GATase_2_dom"/>
</dbReference>
<dbReference type="AlphaFoldDB" id="A0A0F7ZSR7"/>
<dbReference type="InterPro" id="IPR051786">
    <property type="entry name" value="ASN_synthetase/amidase"/>
</dbReference>
<dbReference type="Gene3D" id="3.40.50.620">
    <property type="entry name" value="HUPs"/>
    <property type="match status" value="2"/>
</dbReference>
<feature type="binding site" evidence="7">
    <location>
        <position position="113"/>
    </location>
    <ligand>
        <name>L-glutamine</name>
        <dbReference type="ChEBI" id="CHEBI:58359"/>
    </ligand>
</feature>
<dbReference type="InterPro" id="IPR006426">
    <property type="entry name" value="Asn_synth_AEB"/>
</dbReference>
<feature type="domain" description="Glutamine amidotransferase type-2" evidence="9">
    <location>
        <begin position="2"/>
        <end position="225"/>
    </location>
</feature>
<dbReference type="GO" id="GO:0005524">
    <property type="term" value="F:ATP binding"/>
    <property type="evidence" value="ECO:0007669"/>
    <property type="project" value="UniProtKB-KW"/>
</dbReference>
<keyword evidence="6" id="KW-0028">Amino-acid biosynthesis</keyword>
<keyword evidence="4 6" id="KW-0315">Glutamine amidotransferase</keyword>
<keyword evidence="2 5" id="KW-0547">Nucleotide-binding</keyword>
<dbReference type="InterPro" id="IPR029055">
    <property type="entry name" value="Ntn_hydrolases_N"/>
</dbReference>
<reference evidence="10 11" key="1">
    <citation type="journal article" date="2014" name="Genome Biol. Evol.">
        <title>Comparative genomics and transcriptomics analyses reveal divergent lifestyle features of nematode endoparasitic fungus Hirsutella minnesotensis.</title>
        <authorList>
            <person name="Lai Y."/>
            <person name="Liu K."/>
            <person name="Zhang X."/>
            <person name="Zhang X."/>
            <person name="Li K."/>
            <person name="Wang N."/>
            <person name="Shu C."/>
            <person name="Wu Y."/>
            <person name="Wang C."/>
            <person name="Bushley K.E."/>
            <person name="Xiang M."/>
            <person name="Liu X."/>
        </authorList>
    </citation>
    <scope>NUCLEOTIDE SEQUENCE [LARGE SCALE GENOMIC DNA]</scope>
    <source>
        <strain evidence="10 11">3608</strain>
    </source>
</reference>
<accession>A0A0F7ZSR7</accession>
<sequence length="697" mass="77980">MCGITACVRDVRARTNGDIAAQTGSLANQLRASIDTLRHRGPDDSGLWVSADGLVGLGHCRLAINDLSPIARQPLASDDGEIRAVVNGEIYDQDRLRHLCSDQHGYRFSSGSDSELVLALYKIYGSPAFFHHLRGEFAFVLHDGRGGSKRVIAARDRFGIKPLLWTAVGNTVLLASEAKAFRPLGWQPEWDVEAIAATRWLLGERTLFKSVKRLLPGHWLEVTDAGVNIQRYWDADYEDKGKAETRRVEEMVLGVRERLVESVRLRLRADVPVGVYLSGGIDSSAIAGIVTHLARQDKRHLLHHPVPAGLRLRRVGGCATHRRLARVELLTVQVDEEMLARNFADMVYHCEHHSNNLNSVTKFALSELPRERGIKVVLVGEGSDELFAGYAHFAAEFLREVDASQPETAMADQQDLRDRLQASVKDDIKHIYSLSGSAMADGNDTLSFPYAPLFGHVRPEVLAPWVRDRVQGLDHWEVMMQSLAPDARAKMGSRWHPLHSSLYLWTKTRLASVQLSSLGDRTEMAHSVEGRTPFLDPDLAEYINLLPPSVKVAPAHPGQHQTDQGTWSVKGLNHLIDKWILREAVQPFITHELYTRKKHPFLAPMKWPRHGPLHCMFSRLLTRKAVEALGFVDHSTVQESLRRGFGHDADPAAFRTILSVAAWVVLADRFNIPRAEPSQHDHWLHVQSDIATSTTDV</sequence>
<keyword evidence="6" id="KW-0061">Asparagine biosynthesis</keyword>
<evidence type="ECO:0000256" key="7">
    <source>
        <dbReference type="PIRSR" id="PIRSR001589-2"/>
    </source>
</evidence>
<dbReference type="Proteomes" id="UP000054481">
    <property type="component" value="Unassembled WGS sequence"/>
</dbReference>
<comment type="similarity">
    <text evidence="1">Belongs to the asparagine synthetase family.</text>
</comment>
<feature type="active site" description="For GATase activity" evidence="6">
    <location>
        <position position="2"/>
    </location>
</feature>
<evidence type="ECO:0000256" key="1">
    <source>
        <dbReference type="ARBA" id="ARBA00005752"/>
    </source>
</evidence>
<evidence type="ECO:0000256" key="4">
    <source>
        <dbReference type="ARBA" id="ARBA00022962"/>
    </source>
</evidence>
<keyword evidence="3 5" id="KW-0067">ATP-binding</keyword>
<keyword evidence="11" id="KW-1185">Reference proteome</keyword>
<dbReference type="GO" id="GO:0006529">
    <property type="term" value="P:asparagine biosynthetic process"/>
    <property type="evidence" value="ECO:0007669"/>
    <property type="project" value="UniProtKB-KW"/>
</dbReference>
<name>A0A0F7ZSR7_9HYPO</name>
<evidence type="ECO:0000313" key="10">
    <source>
        <dbReference type="EMBL" id="KJZ71833.1"/>
    </source>
</evidence>
<evidence type="ECO:0000256" key="6">
    <source>
        <dbReference type="PIRSR" id="PIRSR001589-1"/>
    </source>
</evidence>
<dbReference type="PROSITE" id="PS51278">
    <property type="entry name" value="GATASE_TYPE_2"/>
    <property type="match status" value="1"/>
</dbReference>
<feature type="binding site" evidence="7">
    <location>
        <position position="306"/>
    </location>
    <ligand>
        <name>ATP</name>
        <dbReference type="ChEBI" id="CHEBI:30616"/>
    </ligand>
</feature>
<dbReference type="CDD" id="cd01991">
    <property type="entry name" value="Asn_synthase_B_C"/>
    <property type="match status" value="1"/>
</dbReference>
<protein>
    <recommendedName>
        <fullName evidence="9">Glutamine amidotransferase type-2 domain-containing protein</fullName>
    </recommendedName>
</protein>
<dbReference type="OrthoDB" id="409189at2759"/>
<dbReference type="InterPro" id="IPR001962">
    <property type="entry name" value="Asn_synthase"/>
</dbReference>
<dbReference type="GO" id="GO:0004066">
    <property type="term" value="F:asparagine synthase (glutamine-hydrolyzing) activity"/>
    <property type="evidence" value="ECO:0007669"/>
    <property type="project" value="InterPro"/>
</dbReference>
<evidence type="ECO:0000256" key="8">
    <source>
        <dbReference type="PIRSR" id="PIRSR001589-3"/>
    </source>
</evidence>